<proteinExistence type="predicted"/>
<accession>A0ACB7PCC4</accession>
<evidence type="ECO:0000313" key="2">
    <source>
        <dbReference type="Proteomes" id="UP000724584"/>
    </source>
</evidence>
<protein>
    <submittedName>
        <fullName evidence="1">Uncharacterized protein</fullName>
    </submittedName>
</protein>
<dbReference type="Proteomes" id="UP000724584">
    <property type="component" value="Unassembled WGS sequence"/>
</dbReference>
<name>A0ACB7PCC4_9PEZI</name>
<sequence>MIMLVTGKISQVGGLTLAAADNRLKQYRDDQHRPFGGIPNPVLQTSLLLPTPVVSDTEPWKRLFTSMIEAEDLLSVNVGPVKSARLQSLPAHSYAAPGQTSVPFPSPAATWPQIMARGTCRSPSSFLRANDIQLRKRPVHAWTHSEAGREPNATVAANAAGVAQQHGTPSPMHLARKGHARRAYE</sequence>
<gene>
    <name evidence="1" type="ORF">F5144DRAFT_630321</name>
</gene>
<keyword evidence="2" id="KW-1185">Reference proteome</keyword>
<reference evidence="1 2" key="1">
    <citation type="journal article" date="2021" name="Nat. Commun.">
        <title>Genetic determinants of endophytism in the Arabidopsis root mycobiome.</title>
        <authorList>
            <person name="Mesny F."/>
            <person name="Miyauchi S."/>
            <person name="Thiergart T."/>
            <person name="Pickel B."/>
            <person name="Atanasova L."/>
            <person name="Karlsson M."/>
            <person name="Huettel B."/>
            <person name="Barry K.W."/>
            <person name="Haridas S."/>
            <person name="Chen C."/>
            <person name="Bauer D."/>
            <person name="Andreopoulos W."/>
            <person name="Pangilinan J."/>
            <person name="LaButti K."/>
            <person name="Riley R."/>
            <person name="Lipzen A."/>
            <person name="Clum A."/>
            <person name="Drula E."/>
            <person name="Henrissat B."/>
            <person name="Kohler A."/>
            <person name="Grigoriev I.V."/>
            <person name="Martin F.M."/>
            <person name="Hacquard S."/>
        </authorList>
    </citation>
    <scope>NUCLEOTIDE SEQUENCE [LARGE SCALE GENOMIC DNA]</scope>
    <source>
        <strain evidence="1 2">MPI-SDFR-AT-0079</strain>
    </source>
</reference>
<evidence type="ECO:0000313" key="1">
    <source>
        <dbReference type="EMBL" id="KAH6632466.1"/>
    </source>
</evidence>
<comment type="caution">
    <text evidence="1">The sequence shown here is derived from an EMBL/GenBank/DDBJ whole genome shotgun (WGS) entry which is preliminary data.</text>
</comment>
<dbReference type="EMBL" id="JAGIZQ010000004">
    <property type="protein sequence ID" value="KAH6632466.1"/>
    <property type="molecule type" value="Genomic_DNA"/>
</dbReference>
<organism evidence="1 2">
    <name type="scientific">Chaetomium tenue</name>
    <dbReference type="NCBI Taxonomy" id="1854479"/>
    <lineage>
        <taxon>Eukaryota</taxon>
        <taxon>Fungi</taxon>
        <taxon>Dikarya</taxon>
        <taxon>Ascomycota</taxon>
        <taxon>Pezizomycotina</taxon>
        <taxon>Sordariomycetes</taxon>
        <taxon>Sordariomycetidae</taxon>
        <taxon>Sordariales</taxon>
        <taxon>Chaetomiaceae</taxon>
        <taxon>Chaetomium</taxon>
    </lineage>
</organism>